<dbReference type="EMBL" id="QGDH01000116">
    <property type="protein sequence ID" value="RAR06411.1"/>
    <property type="molecule type" value="Genomic_DNA"/>
</dbReference>
<feature type="signal peptide" evidence="1">
    <location>
        <begin position="1"/>
        <end position="16"/>
    </location>
</feature>
<evidence type="ECO:0000313" key="3">
    <source>
        <dbReference type="Proteomes" id="UP000249619"/>
    </source>
</evidence>
<organism evidence="2 3">
    <name type="scientific">Stemphylium lycopersici</name>
    <name type="common">Tomato gray leaf spot disease fungus</name>
    <name type="synonym">Thyrospora lycopersici</name>
    <dbReference type="NCBI Taxonomy" id="183478"/>
    <lineage>
        <taxon>Eukaryota</taxon>
        <taxon>Fungi</taxon>
        <taxon>Dikarya</taxon>
        <taxon>Ascomycota</taxon>
        <taxon>Pezizomycotina</taxon>
        <taxon>Dothideomycetes</taxon>
        <taxon>Pleosporomycetidae</taxon>
        <taxon>Pleosporales</taxon>
        <taxon>Pleosporineae</taxon>
        <taxon>Pleosporaceae</taxon>
        <taxon>Stemphylium</taxon>
    </lineage>
</organism>
<accession>A0A364MXN2</accession>
<gene>
    <name evidence="2" type="ORF">DDE83_006960</name>
</gene>
<evidence type="ECO:0000256" key="1">
    <source>
        <dbReference type="SAM" id="SignalP"/>
    </source>
</evidence>
<dbReference type="AlphaFoldDB" id="A0A364MXN2"/>
<dbReference type="OrthoDB" id="3438781at2759"/>
<keyword evidence="1" id="KW-0732">Signal</keyword>
<dbReference type="Proteomes" id="UP000249619">
    <property type="component" value="Unassembled WGS sequence"/>
</dbReference>
<feature type="chain" id="PRO_5016718424" evidence="1">
    <location>
        <begin position="17"/>
        <end position="277"/>
    </location>
</feature>
<sequence>MSLKYFSLALAAVATASPFEAMAKATSDDSYEPCKPQGATSSTPPPVGTELSSLYTDILSSIRGISFEKRSVHDERAEGFSCHSSLDCVNVQNLNIPMCYDKFTTNFQFADGSYGTVSEGTYTSGGTEVNLVSGEYTEGGQTANIYSNDEAEKPNTSTMSIPAVFTGTGVGGAIPITALGSIIVYTTTIPAVTYSAPTTVAETVQVATVSGIEVSTTIPATTITQATTIAAQTSVVTQTNTAASSEPTSSGAAGQVSFDSTKSFGMSVAGALLYAFL</sequence>
<reference evidence="3" key="1">
    <citation type="submission" date="2018-05" db="EMBL/GenBank/DDBJ databases">
        <title>Draft genome sequence of Stemphylium lycopersici strain CIDEFI 213.</title>
        <authorList>
            <person name="Medina R."/>
            <person name="Franco M.E.E."/>
            <person name="Lucentini C.G."/>
            <person name="Saparrat M.C.N."/>
            <person name="Balatti P.A."/>
        </authorList>
    </citation>
    <scope>NUCLEOTIDE SEQUENCE [LARGE SCALE GENOMIC DNA]</scope>
    <source>
        <strain evidence="3">CIDEFI 213</strain>
    </source>
</reference>
<evidence type="ECO:0000313" key="2">
    <source>
        <dbReference type="EMBL" id="RAR06411.1"/>
    </source>
</evidence>
<comment type="caution">
    <text evidence="2">The sequence shown here is derived from an EMBL/GenBank/DDBJ whole genome shotgun (WGS) entry which is preliminary data.</text>
</comment>
<name>A0A364MXN2_STELY</name>
<keyword evidence="3" id="KW-1185">Reference proteome</keyword>
<proteinExistence type="predicted"/>
<protein>
    <submittedName>
        <fullName evidence="2">Uncharacterized protein</fullName>
    </submittedName>
</protein>